<dbReference type="InterPro" id="IPR023795">
    <property type="entry name" value="Serpin_CS"/>
</dbReference>
<dbReference type="SUPFAM" id="SSF56574">
    <property type="entry name" value="Serpins"/>
    <property type="match status" value="1"/>
</dbReference>
<protein>
    <recommendedName>
        <fullName evidence="3">Serpin domain-containing protein</fullName>
    </recommendedName>
</protein>
<dbReference type="Proteomes" id="UP001497457">
    <property type="component" value="Chromosome 31b"/>
</dbReference>
<reference evidence="5" key="1">
    <citation type="submission" date="2024-06" db="EMBL/GenBank/DDBJ databases">
        <authorList>
            <person name="Ryan C."/>
        </authorList>
    </citation>
    <scope>NUCLEOTIDE SEQUENCE [LARGE SCALE GENOMIC DNA]</scope>
</reference>
<dbReference type="InterPro" id="IPR036186">
    <property type="entry name" value="Serpin_sf"/>
</dbReference>
<dbReference type="Pfam" id="PF00079">
    <property type="entry name" value="Serpin"/>
    <property type="match status" value="1"/>
</dbReference>
<dbReference type="Gene3D" id="3.30.497.10">
    <property type="entry name" value="Antithrombin, subunit I, domain 2"/>
    <property type="match status" value="1"/>
</dbReference>
<dbReference type="EMBL" id="OZ075141">
    <property type="protein sequence ID" value="CAL5029323.1"/>
    <property type="molecule type" value="Genomic_DNA"/>
</dbReference>
<evidence type="ECO:0000256" key="2">
    <source>
        <dbReference type="RuleBase" id="RU000411"/>
    </source>
</evidence>
<evidence type="ECO:0000259" key="3">
    <source>
        <dbReference type="SMART" id="SM00093"/>
    </source>
</evidence>
<dbReference type="PANTHER" id="PTHR11461:SF330">
    <property type="entry name" value="OS05G0511800 PROTEIN"/>
    <property type="match status" value="1"/>
</dbReference>
<accession>A0ABC9D0Y4</accession>
<dbReference type="PROSITE" id="PS00284">
    <property type="entry name" value="SERPIN"/>
    <property type="match status" value="1"/>
</dbReference>
<name>A0ABC9D0Y4_9POAL</name>
<feature type="domain" description="Serpin" evidence="3">
    <location>
        <begin position="1"/>
        <end position="205"/>
    </location>
</feature>
<dbReference type="AlphaFoldDB" id="A0ABC9D0Y4"/>
<dbReference type="InterPro" id="IPR042178">
    <property type="entry name" value="Serpin_sf_1"/>
</dbReference>
<evidence type="ECO:0000256" key="1">
    <source>
        <dbReference type="ARBA" id="ARBA00009500"/>
    </source>
</evidence>
<evidence type="ECO:0000313" key="4">
    <source>
        <dbReference type="EMBL" id="CAL5029323.1"/>
    </source>
</evidence>
<evidence type="ECO:0000313" key="5">
    <source>
        <dbReference type="Proteomes" id="UP001497457"/>
    </source>
</evidence>
<dbReference type="InterPro" id="IPR023796">
    <property type="entry name" value="Serpin_dom"/>
</dbReference>
<proteinExistence type="inferred from homology"/>
<gene>
    <name evidence="4" type="ORF">URODEC1_LOCUS80295</name>
</gene>
<dbReference type="InterPro" id="IPR000215">
    <property type="entry name" value="Serpin_fam"/>
</dbReference>
<reference evidence="4 5" key="2">
    <citation type="submission" date="2024-10" db="EMBL/GenBank/DDBJ databases">
        <authorList>
            <person name="Ryan C."/>
        </authorList>
    </citation>
    <scope>NUCLEOTIDE SEQUENCE [LARGE SCALE GENOMIC DNA]</scope>
</reference>
<comment type="similarity">
    <text evidence="1 2">Belongs to the serpin family.</text>
</comment>
<sequence length="208" mass="22187">MGVWVDAALRLNLAFADAAASEFKAAARAVAFGDDPDAARAEINDWFRSETGGLVDNLLTEGSVDGTTAVVLANSLYFNGYWYNPFFPRLTQDGDFHVSPDHAVEASRLLRDLGLDLPFRPAADSSAMLLGSPHQEMAVSSVLHQCFVNVNEKGTVAAAGTVGSIMGCAMPDDHIVDFVADHPFLFFIMEGGSGLVVFAGQVVNPLLH</sequence>
<dbReference type="SMART" id="SM00093">
    <property type="entry name" value="SERPIN"/>
    <property type="match status" value="1"/>
</dbReference>
<dbReference type="PANTHER" id="PTHR11461">
    <property type="entry name" value="SERINE PROTEASE INHIBITOR, SERPIN"/>
    <property type="match status" value="1"/>
</dbReference>
<organism evidence="4 5">
    <name type="scientific">Urochloa decumbens</name>
    <dbReference type="NCBI Taxonomy" id="240449"/>
    <lineage>
        <taxon>Eukaryota</taxon>
        <taxon>Viridiplantae</taxon>
        <taxon>Streptophyta</taxon>
        <taxon>Embryophyta</taxon>
        <taxon>Tracheophyta</taxon>
        <taxon>Spermatophyta</taxon>
        <taxon>Magnoliopsida</taxon>
        <taxon>Liliopsida</taxon>
        <taxon>Poales</taxon>
        <taxon>Poaceae</taxon>
        <taxon>PACMAD clade</taxon>
        <taxon>Panicoideae</taxon>
        <taxon>Panicodae</taxon>
        <taxon>Paniceae</taxon>
        <taxon>Melinidinae</taxon>
        <taxon>Urochloa</taxon>
    </lineage>
</organism>
<keyword evidence="5" id="KW-1185">Reference proteome</keyword>